<reference evidence="2" key="2">
    <citation type="submission" date="2023-05" db="EMBL/GenBank/DDBJ databases">
        <authorList>
            <person name="Schelkunov M.I."/>
        </authorList>
    </citation>
    <scope>NUCLEOTIDE SEQUENCE</scope>
    <source>
        <strain evidence="2">Hsosn_3</strain>
        <tissue evidence="2">Leaf</tissue>
    </source>
</reference>
<evidence type="ECO:0008006" key="4">
    <source>
        <dbReference type="Google" id="ProtNLM"/>
    </source>
</evidence>
<dbReference type="EMBL" id="JAUIZM010000014">
    <property type="protein sequence ID" value="KAK1352770.1"/>
    <property type="molecule type" value="Genomic_DNA"/>
</dbReference>
<dbReference type="AlphaFoldDB" id="A0AAD8LW59"/>
<dbReference type="SUPFAM" id="SSF56219">
    <property type="entry name" value="DNase I-like"/>
    <property type="match status" value="1"/>
</dbReference>
<proteinExistence type="predicted"/>
<dbReference type="InterPro" id="IPR036691">
    <property type="entry name" value="Endo/exonu/phosph_ase_sf"/>
</dbReference>
<dbReference type="Proteomes" id="UP001237642">
    <property type="component" value="Unassembled WGS sequence"/>
</dbReference>
<name>A0AAD8LW59_9APIA</name>
<keyword evidence="3" id="KW-1185">Reference proteome</keyword>
<evidence type="ECO:0000256" key="1">
    <source>
        <dbReference type="SAM" id="MobiDB-lite"/>
    </source>
</evidence>
<gene>
    <name evidence="2" type="ORF">POM88_052608</name>
</gene>
<feature type="region of interest" description="Disordered" evidence="1">
    <location>
        <begin position="136"/>
        <end position="158"/>
    </location>
</feature>
<dbReference type="PANTHER" id="PTHR33710:SF71">
    <property type="entry name" value="ENDONUCLEASE_EXONUCLEASE_PHOSPHATASE DOMAIN-CONTAINING PROTEIN"/>
    <property type="match status" value="1"/>
</dbReference>
<sequence length="158" mass="18558">MELQGYPFTWERYPGTNKWVEIRLDKAIATSSWMHLFKDARLINLEVSTSDHNPILLVLMVVDGLPRVRKQKFENVWLREPVCKQIVEESWSRYQTASLPDKLQKCIEEVAVWGQEFTGNFRKRIEKCKQVIRSTKGRRDRDASQQYQSATKDLAEIG</sequence>
<reference evidence="2" key="1">
    <citation type="submission" date="2023-02" db="EMBL/GenBank/DDBJ databases">
        <title>Genome of toxic invasive species Heracleum sosnowskyi carries increased number of genes despite the absence of recent whole-genome duplications.</title>
        <authorList>
            <person name="Schelkunov M."/>
            <person name="Shtratnikova V."/>
            <person name="Makarenko M."/>
            <person name="Klepikova A."/>
            <person name="Omelchenko D."/>
            <person name="Novikova G."/>
            <person name="Obukhova E."/>
            <person name="Bogdanov V."/>
            <person name="Penin A."/>
            <person name="Logacheva M."/>
        </authorList>
    </citation>
    <scope>NUCLEOTIDE SEQUENCE</scope>
    <source>
        <strain evidence="2">Hsosn_3</strain>
        <tissue evidence="2">Leaf</tissue>
    </source>
</reference>
<dbReference type="PANTHER" id="PTHR33710">
    <property type="entry name" value="BNAC02G09200D PROTEIN"/>
    <property type="match status" value="1"/>
</dbReference>
<organism evidence="2 3">
    <name type="scientific">Heracleum sosnowskyi</name>
    <dbReference type="NCBI Taxonomy" id="360622"/>
    <lineage>
        <taxon>Eukaryota</taxon>
        <taxon>Viridiplantae</taxon>
        <taxon>Streptophyta</taxon>
        <taxon>Embryophyta</taxon>
        <taxon>Tracheophyta</taxon>
        <taxon>Spermatophyta</taxon>
        <taxon>Magnoliopsida</taxon>
        <taxon>eudicotyledons</taxon>
        <taxon>Gunneridae</taxon>
        <taxon>Pentapetalae</taxon>
        <taxon>asterids</taxon>
        <taxon>campanulids</taxon>
        <taxon>Apiales</taxon>
        <taxon>Apiaceae</taxon>
        <taxon>Apioideae</taxon>
        <taxon>apioid superclade</taxon>
        <taxon>Tordylieae</taxon>
        <taxon>Tordyliinae</taxon>
        <taxon>Heracleum</taxon>
    </lineage>
</organism>
<comment type="caution">
    <text evidence="2">The sequence shown here is derived from an EMBL/GenBank/DDBJ whole genome shotgun (WGS) entry which is preliminary data.</text>
</comment>
<protein>
    <recommendedName>
        <fullName evidence="4">Endonuclease/exonuclease/phosphatase domain-containing protein</fullName>
    </recommendedName>
</protein>
<evidence type="ECO:0000313" key="2">
    <source>
        <dbReference type="EMBL" id="KAK1352770.1"/>
    </source>
</evidence>
<evidence type="ECO:0000313" key="3">
    <source>
        <dbReference type="Proteomes" id="UP001237642"/>
    </source>
</evidence>
<accession>A0AAD8LW59</accession>